<dbReference type="InterPro" id="IPR016187">
    <property type="entry name" value="CTDL_fold"/>
</dbReference>
<comment type="pathway">
    <text evidence="3">Amino-acid biosynthesis; ergothioneine biosynthesis.</text>
</comment>
<feature type="domain" description="Sulfatase-modifying factor enzyme-like" evidence="4">
    <location>
        <begin position="186"/>
        <end position="321"/>
    </location>
</feature>
<evidence type="ECO:0000256" key="1">
    <source>
        <dbReference type="ARBA" id="ARBA00023002"/>
    </source>
</evidence>
<dbReference type="SUPFAM" id="SSF56436">
    <property type="entry name" value="C-type lectin-like"/>
    <property type="match status" value="1"/>
</dbReference>
<dbReference type="InterPro" id="IPR024775">
    <property type="entry name" value="DinB-like"/>
</dbReference>
<dbReference type="Proteomes" id="UP000005289">
    <property type="component" value="Chromosome"/>
</dbReference>
<dbReference type="PANTHER" id="PTHR23150">
    <property type="entry name" value="SULFATASE MODIFYING FACTOR 1, 2"/>
    <property type="match status" value="1"/>
</dbReference>
<gene>
    <name evidence="6" type="ORF">THITH_06130</name>
</gene>
<dbReference type="InterPro" id="IPR005532">
    <property type="entry name" value="SUMF_dom"/>
</dbReference>
<name>W0DGZ2_9GAMM</name>
<dbReference type="AlphaFoldDB" id="W0DGZ2"/>
<proteinExistence type="predicted"/>
<evidence type="ECO:0008006" key="8">
    <source>
        <dbReference type="Google" id="ProtNLM"/>
    </source>
</evidence>
<feature type="domain" description="DinB-like" evidence="5">
    <location>
        <begin position="22"/>
        <end position="151"/>
    </location>
</feature>
<dbReference type="PANTHER" id="PTHR23150:SF36">
    <property type="entry name" value="HERCYNINE OXYGENASE"/>
    <property type="match status" value="1"/>
</dbReference>
<evidence type="ECO:0000313" key="6">
    <source>
        <dbReference type="EMBL" id="AHE97899.1"/>
    </source>
</evidence>
<protein>
    <recommendedName>
        <fullName evidence="8">Ergothioneine biosynthesis protein EgtB</fullName>
    </recommendedName>
</protein>
<keyword evidence="1" id="KW-0560">Oxidoreductase</keyword>
<keyword evidence="2" id="KW-0408">Iron</keyword>
<dbReference type="GO" id="GO:0052699">
    <property type="term" value="P:ergothioneine biosynthetic process"/>
    <property type="evidence" value="ECO:0007669"/>
    <property type="project" value="InterPro"/>
</dbReference>
<dbReference type="KEGG" id="tti:THITH_06130"/>
<dbReference type="Gene3D" id="3.90.1580.10">
    <property type="entry name" value="paralog of FGE (formylglycine-generating enzyme)"/>
    <property type="match status" value="2"/>
</dbReference>
<evidence type="ECO:0000313" key="7">
    <source>
        <dbReference type="Proteomes" id="UP000005289"/>
    </source>
</evidence>
<dbReference type="InterPro" id="IPR051043">
    <property type="entry name" value="Sulfatase_Mod_Factor_Kinase"/>
</dbReference>
<dbReference type="InterPro" id="IPR042095">
    <property type="entry name" value="SUMF_sf"/>
</dbReference>
<dbReference type="InterPro" id="IPR017806">
    <property type="entry name" value="EgtB"/>
</dbReference>
<feature type="domain" description="Sulfatase-modifying factor enzyme-like" evidence="4">
    <location>
        <begin position="336"/>
        <end position="418"/>
    </location>
</feature>
<evidence type="ECO:0000256" key="2">
    <source>
        <dbReference type="ARBA" id="ARBA00023004"/>
    </source>
</evidence>
<sequence>MPPASAAAQSLPESPLLETYGRVRALSEHLARTLMPEDQVVQTMPDVSPTKWHLAHVTWFFEHFVLQPYLPGYRPFDERWHYLFNSYYYTVGAMHPRPERGLLTRPTVSEILAFRAHVDDAMQRLLARSADDPDVATRVTLGLHHEQQHQELLLTDIKHVFWTNPLGPAYDAQLERPPGVEAPGLEFVSCAGGEVEIGAGNVGFHFDNETPRHQVRLPPHRLANRLVTNADFRDFIDDGGYEDAALWLADGWAHVQGERWQRPLYWSEDLAQEFTLGGWQPILPSAPVCHVSFYEADAFARWAGARLPLEAEWEAAAAAGPIHGNLLESGWLRTVPATQPGLTQLFGDAWEWTGSPYVAYPGFRPLAGSLGEYNGKFMCNQISVRGGSCLTSTDHIRASYRSFFYPHQRWQMLGFRLASDTP</sequence>
<evidence type="ECO:0000259" key="4">
    <source>
        <dbReference type="Pfam" id="PF03781"/>
    </source>
</evidence>
<dbReference type="RefSeq" id="WP_006748566.1">
    <property type="nucleotide sequence ID" value="NZ_CP007029.1"/>
</dbReference>
<dbReference type="EMBL" id="CP007029">
    <property type="protein sequence ID" value="AHE97899.1"/>
    <property type="molecule type" value="Genomic_DNA"/>
</dbReference>
<organism evidence="6 7">
    <name type="scientific">Thioalkalivibrio paradoxus ARh 1</name>
    <dbReference type="NCBI Taxonomy" id="713585"/>
    <lineage>
        <taxon>Bacteria</taxon>
        <taxon>Pseudomonadati</taxon>
        <taxon>Pseudomonadota</taxon>
        <taxon>Gammaproteobacteria</taxon>
        <taxon>Chromatiales</taxon>
        <taxon>Ectothiorhodospiraceae</taxon>
        <taxon>Thioalkalivibrio</taxon>
    </lineage>
</organism>
<keyword evidence="7" id="KW-1185">Reference proteome</keyword>
<reference evidence="6 7" key="1">
    <citation type="submission" date="2013-12" db="EMBL/GenBank/DDBJ databases">
        <authorList>
            <consortium name="DOE Joint Genome Institute"/>
            <person name="Muyzer G."/>
            <person name="Huntemann M."/>
            <person name="Han J."/>
            <person name="Chen A."/>
            <person name="Kyrpides N."/>
            <person name="Mavromatis K."/>
            <person name="Markowitz V."/>
            <person name="Palaniappan K."/>
            <person name="Ivanova N."/>
            <person name="Schaumberg A."/>
            <person name="Pati A."/>
            <person name="Liolios K."/>
            <person name="Nordberg H.P."/>
            <person name="Cantor M.N."/>
            <person name="Hua S.X."/>
            <person name="Woyke T."/>
        </authorList>
    </citation>
    <scope>NUCLEOTIDE SEQUENCE [LARGE SCALE GENOMIC DNA]</scope>
    <source>
        <strain evidence="6 7">ARh 1</strain>
    </source>
</reference>
<dbReference type="Pfam" id="PF03781">
    <property type="entry name" value="FGE-sulfatase"/>
    <property type="match status" value="2"/>
</dbReference>
<dbReference type="HOGENOM" id="CLU_012431_9_0_6"/>
<evidence type="ECO:0000256" key="3">
    <source>
        <dbReference type="ARBA" id="ARBA00037882"/>
    </source>
</evidence>
<dbReference type="NCBIfam" id="TIGR03440">
    <property type="entry name" value="egtB_TIGR03440"/>
    <property type="match status" value="1"/>
</dbReference>
<evidence type="ECO:0000259" key="5">
    <source>
        <dbReference type="Pfam" id="PF12867"/>
    </source>
</evidence>
<dbReference type="STRING" id="713585.THITH_06130"/>
<dbReference type="Pfam" id="PF12867">
    <property type="entry name" value="DinB_2"/>
    <property type="match status" value="1"/>
</dbReference>
<accession>W0DGZ2</accession>